<evidence type="ECO:0000313" key="2">
    <source>
        <dbReference type="EMBL" id="WFN56386.1"/>
    </source>
</evidence>
<dbReference type="PANTHER" id="PTHR35862:SF3">
    <property type="entry name" value="FELS-2 PROPHAGE PROTEIN"/>
    <property type="match status" value="1"/>
</dbReference>
<feature type="compositionally biased region" description="Polar residues" evidence="1">
    <location>
        <begin position="256"/>
        <end position="274"/>
    </location>
</feature>
<sequence length="394" mass="43454">MIVNNRVGIAEQFAPDFLITLSSDLEGGRIQPSRNLSQRLISLSLHDEMGFESDQLSLEIDDSDNKVIMPARGEKIAIKIGWKGKTLVDKGTFIVDQVTHSGAPDRISLTARSVNFRGDFNTPRDGWYDETTLGDIARTIAERYSLIPSLEEPLAKTKITHEDQSKESDLSFLCRLAKKYGGTVAIKDATLRLYVAGSGTTADGKKVSTYLIERRDGDSHSFSIADRIANTAVSANWHDSKEAKTHSVKISRKRSSQPSTASQHPDARSSSQPTLPLPTDYLAGDKESLQTLQTVYASKDEATQAALGRWRETQRNTATFSLMLAKGMENLKPGALVNVKGFKYVIDAQPWIIKRLTHTISGNGFVTSVELEVSMLNLEYDIVYSTVDAQPAKQ</sequence>
<protein>
    <submittedName>
        <fullName evidence="2">Contractile injection system protein, VgrG/Pvc8 family</fullName>
    </submittedName>
</protein>
<organism evidence="2 3">
    <name type="scientific">Dickeya lacustris</name>
    <dbReference type="NCBI Taxonomy" id="2259638"/>
    <lineage>
        <taxon>Bacteria</taxon>
        <taxon>Pseudomonadati</taxon>
        <taxon>Pseudomonadota</taxon>
        <taxon>Gammaproteobacteria</taxon>
        <taxon>Enterobacterales</taxon>
        <taxon>Pectobacteriaceae</taxon>
        <taxon>Dickeya</taxon>
    </lineage>
</organism>
<feature type="region of interest" description="Disordered" evidence="1">
    <location>
        <begin position="237"/>
        <end position="280"/>
    </location>
</feature>
<dbReference type="SUPFAM" id="SSF69279">
    <property type="entry name" value="Phage tail proteins"/>
    <property type="match status" value="1"/>
</dbReference>
<dbReference type="Pfam" id="PF05954">
    <property type="entry name" value="Phage_GPD"/>
    <property type="match status" value="1"/>
</dbReference>
<dbReference type="InterPro" id="IPR052726">
    <property type="entry name" value="Phage_Baseplate_Hub"/>
</dbReference>
<evidence type="ECO:0000313" key="3">
    <source>
        <dbReference type="Proteomes" id="UP001219630"/>
    </source>
</evidence>
<evidence type="ECO:0000256" key="1">
    <source>
        <dbReference type="SAM" id="MobiDB-lite"/>
    </source>
</evidence>
<dbReference type="Proteomes" id="UP001219630">
    <property type="component" value="Chromosome"/>
</dbReference>
<dbReference type="RefSeq" id="WP_125259191.1">
    <property type="nucleotide sequence ID" value="NZ_CP114280.1"/>
</dbReference>
<reference evidence="2 3" key="1">
    <citation type="submission" date="2022-12" db="EMBL/GenBank/DDBJ databases">
        <title>Complete genome sequencing of Dickeya lacustris type strain LMG30899.</title>
        <authorList>
            <person name="Dobhal S."/>
            <person name="Arizala D."/>
            <person name="Arif M."/>
        </authorList>
    </citation>
    <scope>NUCLEOTIDE SEQUENCE [LARGE SCALE GENOMIC DNA]</scope>
    <source>
        <strain evidence="2 3">LMG30899</strain>
    </source>
</reference>
<accession>A0ABY8G8U6</accession>
<gene>
    <name evidence="2" type="ORF">O1Q98_03515</name>
</gene>
<feature type="compositionally biased region" description="Basic residues" evidence="1">
    <location>
        <begin position="246"/>
        <end position="255"/>
    </location>
</feature>
<proteinExistence type="predicted"/>
<keyword evidence="3" id="KW-1185">Reference proteome</keyword>
<dbReference type="PANTHER" id="PTHR35862">
    <property type="entry name" value="FELS-2 PROPHAGE PROTEIN"/>
    <property type="match status" value="1"/>
</dbReference>
<name>A0ABY8G8U6_9GAMM</name>
<dbReference type="EMBL" id="CP114280">
    <property type="protein sequence ID" value="WFN56386.1"/>
    <property type="molecule type" value="Genomic_DNA"/>
</dbReference>